<organism evidence="4 5">
    <name type="scientific">Rhizophlyctis rosea</name>
    <dbReference type="NCBI Taxonomy" id="64517"/>
    <lineage>
        <taxon>Eukaryota</taxon>
        <taxon>Fungi</taxon>
        <taxon>Fungi incertae sedis</taxon>
        <taxon>Chytridiomycota</taxon>
        <taxon>Chytridiomycota incertae sedis</taxon>
        <taxon>Chytridiomycetes</taxon>
        <taxon>Rhizophlyctidales</taxon>
        <taxon>Rhizophlyctidaceae</taxon>
        <taxon>Rhizophlyctis</taxon>
    </lineage>
</organism>
<feature type="region of interest" description="Disordered" evidence="3">
    <location>
        <begin position="313"/>
        <end position="359"/>
    </location>
</feature>
<protein>
    <recommendedName>
        <fullName evidence="6">Nucleosome assembly protein 1</fullName>
    </recommendedName>
</protein>
<evidence type="ECO:0000256" key="2">
    <source>
        <dbReference type="RuleBase" id="RU003876"/>
    </source>
</evidence>
<dbReference type="EMBL" id="JADGJD010000527">
    <property type="protein sequence ID" value="KAJ3050325.1"/>
    <property type="molecule type" value="Genomic_DNA"/>
</dbReference>
<feature type="compositionally biased region" description="Acidic residues" evidence="3">
    <location>
        <begin position="313"/>
        <end position="344"/>
    </location>
</feature>
<dbReference type="SUPFAM" id="SSF143113">
    <property type="entry name" value="NAP-like"/>
    <property type="match status" value="1"/>
</dbReference>
<accession>A0AAD5SC85</accession>
<keyword evidence="5" id="KW-1185">Reference proteome</keyword>
<dbReference type="InterPro" id="IPR002164">
    <property type="entry name" value="NAP_family"/>
</dbReference>
<evidence type="ECO:0008006" key="6">
    <source>
        <dbReference type="Google" id="ProtNLM"/>
    </source>
</evidence>
<dbReference type="AlphaFoldDB" id="A0AAD5SC85"/>
<reference evidence="4" key="1">
    <citation type="submission" date="2020-05" db="EMBL/GenBank/DDBJ databases">
        <title>Phylogenomic resolution of chytrid fungi.</title>
        <authorList>
            <person name="Stajich J.E."/>
            <person name="Amses K."/>
            <person name="Simmons R."/>
            <person name="Seto K."/>
            <person name="Myers J."/>
            <person name="Bonds A."/>
            <person name="Quandt C.A."/>
            <person name="Barry K."/>
            <person name="Liu P."/>
            <person name="Grigoriev I."/>
            <person name="Longcore J.E."/>
            <person name="James T.Y."/>
        </authorList>
    </citation>
    <scope>NUCLEOTIDE SEQUENCE</scope>
    <source>
        <strain evidence="4">JEL0318</strain>
    </source>
</reference>
<dbReference type="GO" id="GO:0006334">
    <property type="term" value="P:nucleosome assembly"/>
    <property type="evidence" value="ECO:0007669"/>
    <property type="project" value="InterPro"/>
</dbReference>
<dbReference type="FunFam" id="3.30.1120.90:FF:000003">
    <property type="entry name" value="Nucleosome assembly protein"/>
    <property type="match status" value="1"/>
</dbReference>
<gene>
    <name evidence="4" type="ORF">HK097_008707</name>
</gene>
<feature type="compositionally biased region" description="Basic and acidic residues" evidence="3">
    <location>
        <begin position="96"/>
        <end position="106"/>
    </location>
</feature>
<evidence type="ECO:0000313" key="4">
    <source>
        <dbReference type="EMBL" id="KAJ3050325.1"/>
    </source>
</evidence>
<dbReference type="FunFam" id="1.20.5.1500:FF:000001">
    <property type="entry name" value="Nucleosome assembly protein 1-like 1"/>
    <property type="match status" value="1"/>
</dbReference>
<dbReference type="InterPro" id="IPR037231">
    <property type="entry name" value="NAP-like_sf"/>
</dbReference>
<dbReference type="GO" id="GO:0005634">
    <property type="term" value="C:nucleus"/>
    <property type="evidence" value="ECO:0007669"/>
    <property type="project" value="InterPro"/>
</dbReference>
<dbReference type="Pfam" id="PF00956">
    <property type="entry name" value="NAP"/>
    <property type="match status" value="1"/>
</dbReference>
<comment type="caution">
    <text evidence="4">The sequence shown here is derived from an EMBL/GenBank/DDBJ whole genome shotgun (WGS) entry which is preliminary data.</text>
</comment>
<evidence type="ECO:0000256" key="3">
    <source>
        <dbReference type="SAM" id="MobiDB-lite"/>
    </source>
</evidence>
<proteinExistence type="inferred from homology"/>
<evidence type="ECO:0000313" key="5">
    <source>
        <dbReference type="Proteomes" id="UP001212841"/>
    </source>
</evidence>
<feature type="region of interest" description="Disordered" evidence="3">
    <location>
        <begin position="89"/>
        <end position="119"/>
    </location>
</feature>
<dbReference type="Proteomes" id="UP001212841">
    <property type="component" value="Unassembled WGS sequence"/>
</dbReference>
<dbReference type="Gene3D" id="3.30.1120.90">
    <property type="entry name" value="Nucleosome assembly protein"/>
    <property type="match status" value="1"/>
</dbReference>
<evidence type="ECO:0000256" key="1">
    <source>
        <dbReference type="ARBA" id="ARBA00009947"/>
    </source>
</evidence>
<name>A0AAD5SC85_9FUNG</name>
<sequence length="359" mass="40839">MSDDAGVSLGNVFQNPAVLGAIQGRLNSLIGHSSGYVESLPAEVQRRLNALKNLQDKHTAIEAKFREEILALEKKYLTQYQPLYEKRAEIVTGKTEPSDEESHREPDEDEDVPEPKIQEIKDEPAEPVKGIPEFWLTIFKNNPTISETVTDKDEVVLKSLTDIKVSYLPDNPGFKLEFFFDNNEYFTDKVLTKTYFLSNSPDAAYGDVVYDHAEGCDIHWAEGKDLTVTVEIKKQRHKGTNKTRTIKKTVPAETFFQFFKPPKPPADEDDADEEELHELDAKLEADYEVGEIIKEKLIPRAIDWFTGKALEYEEGEYDEDEMGEWFDGDDDDEEDDDDDDDEGGEGQASTEKPPECKQQ</sequence>
<dbReference type="Gene3D" id="1.20.5.1500">
    <property type="match status" value="1"/>
</dbReference>
<dbReference type="PANTHER" id="PTHR11875">
    <property type="entry name" value="TESTIS-SPECIFIC Y-ENCODED PROTEIN"/>
    <property type="match status" value="1"/>
</dbReference>
<comment type="similarity">
    <text evidence="1 2">Belongs to the nucleosome assembly protein (NAP) family.</text>
</comment>